<dbReference type="KEGG" id="bsol:FSW04_03190"/>
<evidence type="ECO:0000256" key="2">
    <source>
        <dbReference type="ARBA" id="ARBA00022741"/>
    </source>
</evidence>
<dbReference type="InterPro" id="IPR003959">
    <property type="entry name" value="ATPase_AAA_core"/>
</dbReference>
<dbReference type="PANTHER" id="PTHR13779">
    <property type="entry name" value="WERNER HELICASE-INTERACTING PROTEIN 1 FAMILY MEMBER"/>
    <property type="match status" value="1"/>
</dbReference>
<dbReference type="InterPro" id="IPR051314">
    <property type="entry name" value="AAA_ATPase_RarA/MGS1/WRNIP1"/>
</dbReference>
<keyword evidence="3" id="KW-0067">ATP-binding</keyword>
<dbReference type="AlphaFoldDB" id="A0A5B8U0W6"/>
<dbReference type="GO" id="GO:0016887">
    <property type="term" value="F:ATP hydrolysis activity"/>
    <property type="evidence" value="ECO:0007669"/>
    <property type="project" value="InterPro"/>
</dbReference>
<keyword evidence="2" id="KW-0547">Nucleotide-binding</keyword>
<dbReference type="InterPro" id="IPR021886">
    <property type="entry name" value="MgsA_C"/>
</dbReference>
<dbReference type="SUPFAM" id="SSF52540">
    <property type="entry name" value="P-loop containing nucleoside triphosphate hydrolases"/>
    <property type="match status" value="1"/>
</dbReference>
<gene>
    <name evidence="6" type="ORF">FSW04_03190</name>
</gene>
<evidence type="ECO:0000256" key="1">
    <source>
        <dbReference type="ARBA" id="ARBA00008959"/>
    </source>
</evidence>
<feature type="region of interest" description="Disordered" evidence="4">
    <location>
        <begin position="410"/>
        <end position="469"/>
    </location>
</feature>
<dbReference type="Gene3D" id="1.10.3710.10">
    <property type="entry name" value="DNA polymerase III clamp loader subunits, C-terminal domain"/>
    <property type="match status" value="1"/>
</dbReference>
<dbReference type="GO" id="GO:0005524">
    <property type="term" value="F:ATP binding"/>
    <property type="evidence" value="ECO:0007669"/>
    <property type="project" value="UniProtKB-KW"/>
</dbReference>
<dbReference type="Pfam" id="PF00004">
    <property type="entry name" value="AAA"/>
    <property type="match status" value="1"/>
</dbReference>
<dbReference type="EMBL" id="CP042430">
    <property type="protein sequence ID" value="QEC46684.1"/>
    <property type="molecule type" value="Genomic_DNA"/>
</dbReference>
<name>A0A5B8U0W6_9ACTN</name>
<dbReference type="Proteomes" id="UP000321805">
    <property type="component" value="Chromosome"/>
</dbReference>
<dbReference type="Pfam" id="PF16193">
    <property type="entry name" value="AAA_assoc_2"/>
    <property type="match status" value="1"/>
</dbReference>
<dbReference type="PANTHER" id="PTHR13779:SF7">
    <property type="entry name" value="ATPASE WRNIP1"/>
    <property type="match status" value="1"/>
</dbReference>
<evidence type="ECO:0000313" key="7">
    <source>
        <dbReference type="Proteomes" id="UP000321805"/>
    </source>
</evidence>
<dbReference type="OrthoDB" id="9778364at2"/>
<dbReference type="InterPro" id="IPR003593">
    <property type="entry name" value="AAA+_ATPase"/>
</dbReference>
<evidence type="ECO:0000256" key="3">
    <source>
        <dbReference type="ARBA" id="ARBA00022840"/>
    </source>
</evidence>
<dbReference type="GO" id="GO:0017116">
    <property type="term" value="F:single-stranded DNA helicase activity"/>
    <property type="evidence" value="ECO:0007669"/>
    <property type="project" value="TreeGrafter"/>
</dbReference>
<organism evidence="6 7">
    <name type="scientific">Baekduia soli</name>
    <dbReference type="NCBI Taxonomy" id="496014"/>
    <lineage>
        <taxon>Bacteria</taxon>
        <taxon>Bacillati</taxon>
        <taxon>Actinomycetota</taxon>
        <taxon>Thermoleophilia</taxon>
        <taxon>Solirubrobacterales</taxon>
        <taxon>Baekduiaceae</taxon>
        <taxon>Baekduia</taxon>
    </lineage>
</organism>
<dbReference type="Gene3D" id="3.40.50.300">
    <property type="entry name" value="P-loop containing nucleotide triphosphate hydrolases"/>
    <property type="match status" value="1"/>
</dbReference>
<dbReference type="GO" id="GO:0000731">
    <property type="term" value="P:DNA synthesis involved in DNA repair"/>
    <property type="evidence" value="ECO:0007669"/>
    <property type="project" value="TreeGrafter"/>
</dbReference>
<dbReference type="GO" id="GO:0006261">
    <property type="term" value="P:DNA-templated DNA replication"/>
    <property type="evidence" value="ECO:0007669"/>
    <property type="project" value="TreeGrafter"/>
</dbReference>
<dbReference type="GO" id="GO:0008047">
    <property type="term" value="F:enzyme activator activity"/>
    <property type="evidence" value="ECO:0007669"/>
    <property type="project" value="TreeGrafter"/>
</dbReference>
<proteinExistence type="inferred from homology"/>
<reference evidence="6 7" key="1">
    <citation type="journal article" date="2018" name="J. Microbiol.">
        <title>Baekduia soli gen. nov., sp. nov., a novel bacterium isolated from the soil of Baekdu Mountain and proposal of a novel family name, Baekduiaceae fam. nov.</title>
        <authorList>
            <person name="An D.S."/>
            <person name="Siddiqi M.Z."/>
            <person name="Kim K.H."/>
            <person name="Yu H.S."/>
            <person name="Im W.T."/>
        </authorList>
    </citation>
    <scope>NUCLEOTIDE SEQUENCE [LARGE SCALE GENOMIC DNA]</scope>
    <source>
        <strain evidence="6 7">BR7-21</strain>
    </source>
</reference>
<accession>A0A5B8U0W6</accession>
<dbReference type="Pfam" id="PF12002">
    <property type="entry name" value="MgsA_C"/>
    <property type="match status" value="1"/>
</dbReference>
<comment type="similarity">
    <text evidence="1">Belongs to the AAA ATPase family. RarA/MGS1/WRNIP1 subfamily.</text>
</comment>
<sequence length="469" mass="50587">MSCCSSSTARSSRAMAVQASGALPATRRLGAPRSVCATMEEQMGLGEVVATRNAPLADRMRPQTLDEVVGQPQLTGERALLARSVAENRPYSFVLYGPPGTGKTTIAMAAARAFGLAFEQLNAVTDGVKDLREVIARAKDRRRMGEGTLLFLDEISRWSKSQQDALLPYVENGTVVLIGATTENPGFELNRALRSRLKIEMVRGLDEGDLSELADRALTDRPRGLGARELTLHPDARTTLLQHADGDARAVLTGLEYAATLAEQGDEISEALMLEALGARSFPGRVEHYDLASALIKSIRGSDPDAALYWLARMEATGEEPRFIARRLLIGAAEEVGMAAPGALAVANAGFEATMNLGPPECWLVLAEVACYLAVSPKSWASYMGLAEARRIVAESPAYPVPLALRNPSDEVSRAEGAGEGYEHASRLPPGSGHVRFLPDELQDARTYSAHRRGTEVDRGWERRPPDPD</sequence>
<dbReference type="GO" id="GO:0003677">
    <property type="term" value="F:DNA binding"/>
    <property type="evidence" value="ECO:0007669"/>
    <property type="project" value="InterPro"/>
</dbReference>
<dbReference type="InterPro" id="IPR008921">
    <property type="entry name" value="DNA_pol3_clamp-load_cplx_C"/>
</dbReference>
<dbReference type="CDD" id="cd18139">
    <property type="entry name" value="HLD_clamp_RarA"/>
    <property type="match status" value="1"/>
</dbReference>
<evidence type="ECO:0000256" key="4">
    <source>
        <dbReference type="SAM" id="MobiDB-lite"/>
    </source>
</evidence>
<dbReference type="SUPFAM" id="SSF48019">
    <property type="entry name" value="post-AAA+ oligomerization domain-like"/>
    <property type="match status" value="1"/>
</dbReference>
<dbReference type="InterPro" id="IPR032423">
    <property type="entry name" value="AAA_assoc_2"/>
</dbReference>
<keyword evidence="7" id="KW-1185">Reference proteome</keyword>
<dbReference type="Gene3D" id="1.20.272.10">
    <property type="match status" value="1"/>
</dbReference>
<dbReference type="SMART" id="SM00382">
    <property type="entry name" value="AAA"/>
    <property type="match status" value="1"/>
</dbReference>
<feature type="compositionally biased region" description="Basic and acidic residues" evidence="4">
    <location>
        <begin position="453"/>
        <end position="469"/>
    </location>
</feature>
<dbReference type="InterPro" id="IPR027417">
    <property type="entry name" value="P-loop_NTPase"/>
</dbReference>
<feature type="domain" description="AAA+ ATPase" evidence="5">
    <location>
        <begin position="89"/>
        <end position="205"/>
    </location>
</feature>
<evidence type="ECO:0000313" key="6">
    <source>
        <dbReference type="EMBL" id="QEC46684.1"/>
    </source>
</evidence>
<dbReference type="Gene3D" id="1.10.8.60">
    <property type="match status" value="1"/>
</dbReference>
<evidence type="ECO:0000259" key="5">
    <source>
        <dbReference type="SMART" id="SM00382"/>
    </source>
</evidence>
<protein>
    <submittedName>
        <fullName evidence="6">Replication-associated recombination protein A</fullName>
    </submittedName>
</protein>
<dbReference type="CDD" id="cd00009">
    <property type="entry name" value="AAA"/>
    <property type="match status" value="1"/>
</dbReference>